<keyword evidence="14" id="KW-1185">Reference proteome</keyword>
<dbReference type="Pfam" id="PF00067">
    <property type="entry name" value="p450"/>
    <property type="match status" value="2"/>
</dbReference>
<dbReference type="STRING" id="3750.A0A498KMK8"/>
<keyword evidence="6 12" id="KW-1133">Transmembrane helix</keyword>
<dbReference type="GO" id="GO:0016705">
    <property type="term" value="F:oxidoreductase activity, acting on paired donors, with incorporation or reduction of molecular oxygen"/>
    <property type="evidence" value="ECO:0007669"/>
    <property type="project" value="InterPro"/>
</dbReference>
<dbReference type="PROSITE" id="PS00086">
    <property type="entry name" value="CYTOCHROME_P450"/>
    <property type="match status" value="1"/>
</dbReference>
<evidence type="ECO:0000256" key="9">
    <source>
        <dbReference type="ARBA" id="ARBA00023033"/>
    </source>
</evidence>
<evidence type="ECO:0000256" key="6">
    <source>
        <dbReference type="ARBA" id="ARBA00022989"/>
    </source>
</evidence>
<gene>
    <name evidence="13" type="ORF">DVH24_022545</name>
</gene>
<feature type="binding site" description="axial binding residue" evidence="11">
    <location>
        <position position="459"/>
    </location>
    <ligand>
        <name>heme</name>
        <dbReference type="ChEBI" id="CHEBI:30413"/>
    </ligand>
    <ligandPart>
        <name>Fe</name>
        <dbReference type="ChEBI" id="CHEBI:18248"/>
    </ligandPart>
</feature>
<comment type="caution">
    <text evidence="13">The sequence shown here is derived from an EMBL/GenBank/DDBJ whole genome shotgun (WGS) entry which is preliminary data.</text>
</comment>
<accession>A0A498KMK8</accession>
<keyword evidence="7" id="KW-0560">Oxidoreductase</keyword>
<evidence type="ECO:0000256" key="8">
    <source>
        <dbReference type="ARBA" id="ARBA00023004"/>
    </source>
</evidence>
<evidence type="ECO:0000256" key="10">
    <source>
        <dbReference type="ARBA" id="ARBA00023136"/>
    </source>
</evidence>
<dbReference type="GO" id="GO:0004497">
    <property type="term" value="F:monooxygenase activity"/>
    <property type="evidence" value="ECO:0007669"/>
    <property type="project" value="UniProtKB-KW"/>
</dbReference>
<protein>
    <recommendedName>
        <fullName evidence="15">Cytochrome P450</fullName>
    </recommendedName>
</protein>
<keyword evidence="10 12" id="KW-0472">Membrane</keyword>
<evidence type="ECO:0000256" key="3">
    <source>
        <dbReference type="ARBA" id="ARBA00022617"/>
    </source>
</evidence>
<keyword evidence="3 11" id="KW-0349">Heme</keyword>
<evidence type="ECO:0000256" key="5">
    <source>
        <dbReference type="ARBA" id="ARBA00022723"/>
    </source>
</evidence>
<dbReference type="AlphaFoldDB" id="A0A498KMK8"/>
<dbReference type="Gene3D" id="1.10.630.10">
    <property type="entry name" value="Cytochrome P450"/>
    <property type="match status" value="2"/>
</dbReference>
<keyword evidence="8 11" id="KW-0408">Iron</keyword>
<dbReference type="EMBL" id="RDQH01000327">
    <property type="protein sequence ID" value="RXI08401.1"/>
    <property type="molecule type" value="Genomic_DNA"/>
</dbReference>
<dbReference type="SUPFAM" id="SSF48264">
    <property type="entry name" value="Cytochrome P450"/>
    <property type="match status" value="2"/>
</dbReference>
<evidence type="ECO:0000313" key="14">
    <source>
        <dbReference type="Proteomes" id="UP000290289"/>
    </source>
</evidence>
<sequence>METIVLGFVIAIVMALLYVFCRLIFSFWVFPVLAYRKLKRNGLDGPSPSFPFGNLSEMKKKIINVQSSNISHDIHSTLFPFFTRWQHSFGKMFIYWLGTEPFLYIADPELLKKLSTEVTAKNWGKPAVFRRDRSPMFGNGLLMSEGDDWVRHRHVITPAFNPTNLKAMASLMVETTNKMLDNWVTLIDSGAQEIDVEREIIATAGEIIAKTSFGISDQSGRPVFEKLRALQMTLFKTVRFVGVPFGKMLHPKKTLEARKLGQEINQLFLSLIDERRKSIRGSTPQHDLLGLLLKQSEQGGFTKSLTTQELVDECKTFFFGGHETTALAITWTMLLLATHQDWQHQLREEIREVVGDKGIDVNMLSGLKKMGWVMNEVFRLYPSAPNAQRQAKADIQVSDDLSIPRGTNMWIDIVGMHHDPALWGEDVNEFKPERFKDDIHGRCKHKMGYLPFGFGGRMCIGRNLTFLEYKIVLTLILTRFSFTISPTYCHSPSIMLSLRPSDGLPLPRFPFGSLSEMKKIIINVQSSTKNWGKPAVFRCDRAPMFGNGLVMSQGEEWVRHRHVITPAFNPTNLKAMASLIVETTNKMLDNWKDSGPQEIDVEREITATAGDIIAKTSFGISYQSGRLVFKKLIRTSQMTLFKTSRHVGVPFGKIMHPKETLEARNQPIVLAKIHQRVDAQRDLLGLLLKENERGFTTQELVDECKTFFFGSHETTALAIIWTMLLLATHQDWQHQLREEIREVVGIKKLRWTCFLDLRRCVYSNTITDCA</sequence>
<dbReference type="PANTHER" id="PTHR24282">
    <property type="entry name" value="CYTOCHROME P450 FAMILY MEMBER"/>
    <property type="match status" value="1"/>
</dbReference>
<dbReference type="InterPro" id="IPR017972">
    <property type="entry name" value="Cyt_P450_CS"/>
</dbReference>
<evidence type="ECO:0000256" key="7">
    <source>
        <dbReference type="ARBA" id="ARBA00023002"/>
    </source>
</evidence>
<evidence type="ECO:0000256" key="2">
    <source>
        <dbReference type="ARBA" id="ARBA00010617"/>
    </source>
</evidence>
<evidence type="ECO:0000256" key="1">
    <source>
        <dbReference type="ARBA" id="ARBA00004167"/>
    </source>
</evidence>
<evidence type="ECO:0000256" key="11">
    <source>
        <dbReference type="PIRSR" id="PIRSR602401-1"/>
    </source>
</evidence>
<dbReference type="PRINTS" id="PR00463">
    <property type="entry name" value="EP450I"/>
</dbReference>
<reference evidence="13 14" key="1">
    <citation type="submission" date="2018-10" db="EMBL/GenBank/DDBJ databases">
        <title>A high-quality apple genome assembly.</title>
        <authorList>
            <person name="Hu J."/>
        </authorList>
    </citation>
    <scope>NUCLEOTIDE SEQUENCE [LARGE SCALE GENOMIC DNA]</scope>
    <source>
        <strain evidence="14">cv. HFTH1</strain>
        <tissue evidence="13">Young leaf</tissue>
    </source>
</reference>
<comment type="cofactor">
    <cofactor evidence="11">
        <name>heme</name>
        <dbReference type="ChEBI" id="CHEBI:30413"/>
    </cofactor>
</comment>
<comment type="similarity">
    <text evidence="2">Belongs to the cytochrome P450 family.</text>
</comment>
<keyword evidence="5 11" id="KW-0479">Metal-binding</keyword>
<dbReference type="PRINTS" id="PR00385">
    <property type="entry name" value="P450"/>
</dbReference>
<dbReference type="GO" id="GO:0005506">
    <property type="term" value="F:iron ion binding"/>
    <property type="evidence" value="ECO:0007669"/>
    <property type="project" value="InterPro"/>
</dbReference>
<evidence type="ECO:0008006" key="15">
    <source>
        <dbReference type="Google" id="ProtNLM"/>
    </source>
</evidence>
<evidence type="ECO:0000256" key="12">
    <source>
        <dbReference type="SAM" id="Phobius"/>
    </source>
</evidence>
<dbReference type="GO" id="GO:0020037">
    <property type="term" value="F:heme binding"/>
    <property type="evidence" value="ECO:0007669"/>
    <property type="project" value="InterPro"/>
</dbReference>
<organism evidence="13 14">
    <name type="scientific">Malus domestica</name>
    <name type="common">Apple</name>
    <name type="synonym">Pyrus malus</name>
    <dbReference type="NCBI Taxonomy" id="3750"/>
    <lineage>
        <taxon>Eukaryota</taxon>
        <taxon>Viridiplantae</taxon>
        <taxon>Streptophyta</taxon>
        <taxon>Embryophyta</taxon>
        <taxon>Tracheophyta</taxon>
        <taxon>Spermatophyta</taxon>
        <taxon>Magnoliopsida</taxon>
        <taxon>eudicotyledons</taxon>
        <taxon>Gunneridae</taxon>
        <taxon>Pentapetalae</taxon>
        <taxon>rosids</taxon>
        <taxon>fabids</taxon>
        <taxon>Rosales</taxon>
        <taxon>Rosaceae</taxon>
        <taxon>Amygdaloideae</taxon>
        <taxon>Maleae</taxon>
        <taxon>Malus</taxon>
    </lineage>
</organism>
<dbReference type="Proteomes" id="UP000290289">
    <property type="component" value="Chromosome 1"/>
</dbReference>
<comment type="subcellular location">
    <subcellularLocation>
        <location evidence="1">Membrane</location>
        <topology evidence="1">Single-pass membrane protein</topology>
    </subcellularLocation>
</comment>
<keyword evidence="4 12" id="KW-0812">Transmembrane</keyword>
<dbReference type="InterPro" id="IPR050665">
    <property type="entry name" value="Cytochrome_P450_Monooxygen"/>
</dbReference>
<dbReference type="PANTHER" id="PTHR24282:SF15">
    <property type="entry name" value="CYTOCHROME P450, FAMILY 715, SUBFAMILY A, POLYPEPTIDE 1"/>
    <property type="match status" value="1"/>
</dbReference>
<feature type="transmembrane region" description="Helical" evidence="12">
    <location>
        <begin position="6"/>
        <end position="30"/>
    </location>
</feature>
<dbReference type="GO" id="GO:0016020">
    <property type="term" value="C:membrane"/>
    <property type="evidence" value="ECO:0007669"/>
    <property type="project" value="UniProtKB-SubCell"/>
</dbReference>
<dbReference type="InterPro" id="IPR002401">
    <property type="entry name" value="Cyt_P450_E_grp-I"/>
</dbReference>
<keyword evidence="9" id="KW-0503">Monooxygenase</keyword>
<proteinExistence type="inferred from homology"/>
<dbReference type="InterPro" id="IPR001128">
    <property type="entry name" value="Cyt_P450"/>
</dbReference>
<evidence type="ECO:0000313" key="13">
    <source>
        <dbReference type="EMBL" id="RXI08401.1"/>
    </source>
</evidence>
<dbReference type="InterPro" id="IPR036396">
    <property type="entry name" value="Cyt_P450_sf"/>
</dbReference>
<evidence type="ECO:0000256" key="4">
    <source>
        <dbReference type="ARBA" id="ARBA00022692"/>
    </source>
</evidence>
<name>A0A498KMK8_MALDO</name>